<dbReference type="InterPro" id="IPR026590">
    <property type="entry name" value="Ssirtuin_cat_dom"/>
</dbReference>
<dbReference type="PROSITE" id="PS50305">
    <property type="entry name" value="SIRTUIN"/>
    <property type="match status" value="1"/>
</dbReference>
<evidence type="ECO:0000256" key="1">
    <source>
        <dbReference type="ARBA" id="ARBA00001947"/>
    </source>
</evidence>
<dbReference type="PANTHER" id="PTHR11085">
    <property type="entry name" value="NAD-DEPENDENT PROTEIN DEACYLASE SIRTUIN-5, MITOCHONDRIAL-RELATED"/>
    <property type="match status" value="1"/>
</dbReference>
<evidence type="ECO:0000259" key="11">
    <source>
        <dbReference type="PROSITE" id="PS50305"/>
    </source>
</evidence>
<protein>
    <recommendedName>
        <fullName evidence="9">Regulatory protein SIR2 homolog 7</fullName>
    </recommendedName>
    <alternativeName>
        <fullName evidence="8">SIR2-like protein 7</fullName>
    </alternativeName>
</protein>
<evidence type="ECO:0000256" key="2">
    <source>
        <dbReference type="ARBA" id="ARBA00022553"/>
    </source>
</evidence>
<dbReference type="Proteomes" id="UP000324222">
    <property type="component" value="Unassembled WGS sequence"/>
</dbReference>
<feature type="binding site" evidence="10">
    <location>
        <position position="46"/>
    </location>
    <ligand>
        <name>Zn(2+)</name>
        <dbReference type="ChEBI" id="CHEBI:29105"/>
    </ligand>
</feature>
<dbReference type="InterPro" id="IPR003000">
    <property type="entry name" value="Sirtuin"/>
</dbReference>
<name>A0A5B7CU42_PORTR</name>
<evidence type="ECO:0000256" key="5">
    <source>
        <dbReference type="ARBA" id="ARBA00022833"/>
    </source>
</evidence>
<dbReference type="GO" id="GO:0000785">
    <property type="term" value="C:chromatin"/>
    <property type="evidence" value="ECO:0007669"/>
    <property type="project" value="TreeGrafter"/>
</dbReference>
<dbReference type="Gene3D" id="3.40.50.1220">
    <property type="entry name" value="TPP-binding domain"/>
    <property type="match status" value="1"/>
</dbReference>
<dbReference type="Gene3D" id="3.30.1600.10">
    <property type="entry name" value="SIR2/SIRT2 'Small Domain"/>
    <property type="match status" value="1"/>
</dbReference>
<feature type="binding site" evidence="10">
    <location>
        <position position="76"/>
    </location>
    <ligand>
        <name>Zn(2+)</name>
        <dbReference type="ChEBI" id="CHEBI:29105"/>
    </ligand>
</feature>
<keyword evidence="4 10" id="KW-0479">Metal-binding</keyword>
<evidence type="ECO:0000256" key="8">
    <source>
        <dbReference type="ARBA" id="ARBA00041832"/>
    </source>
</evidence>
<keyword evidence="6" id="KW-0520">NAD</keyword>
<dbReference type="InterPro" id="IPR026591">
    <property type="entry name" value="Sirtuin_cat_small_dom_sf"/>
</dbReference>
<evidence type="ECO:0000256" key="7">
    <source>
        <dbReference type="ARBA" id="ARBA00038170"/>
    </source>
</evidence>
<dbReference type="GO" id="GO:0097372">
    <property type="term" value="F:histone H3K18 deacetylase activity, NAD-dependent"/>
    <property type="evidence" value="ECO:0007669"/>
    <property type="project" value="TreeGrafter"/>
</dbReference>
<dbReference type="PANTHER" id="PTHR11085:SF1">
    <property type="entry name" value="NAD-DEPENDENT PROTEIN DEACETYLASE SIRTUIN-7"/>
    <property type="match status" value="1"/>
</dbReference>
<evidence type="ECO:0000256" key="9">
    <source>
        <dbReference type="ARBA" id="ARBA00043038"/>
    </source>
</evidence>
<keyword evidence="5 10" id="KW-0862">Zinc</keyword>
<evidence type="ECO:0000256" key="4">
    <source>
        <dbReference type="ARBA" id="ARBA00022723"/>
    </source>
</evidence>
<keyword evidence="3" id="KW-0808">Transferase</keyword>
<evidence type="ECO:0000256" key="3">
    <source>
        <dbReference type="ARBA" id="ARBA00022679"/>
    </source>
</evidence>
<evidence type="ECO:0000256" key="6">
    <source>
        <dbReference type="ARBA" id="ARBA00023027"/>
    </source>
</evidence>
<comment type="similarity">
    <text evidence="7">Belongs to the sirtuin family. Class IV subfamily.</text>
</comment>
<comment type="cofactor">
    <cofactor evidence="1">
        <name>Zn(2+)</name>
        <dbReference type="ChEBI" id="CHEBI:29105"/>
    </cofactor>
</comment>
<keyword evidence="13" id="KW-1185">Reference proteome</keyword>
<gene>
    <name evidence="12" type="primary">SIRT7</name>
    <name evidence="12" type="ORF">E2C01_004481</name>
</gene>
<accession>A0A5B7CU42</accession>
<reference evidence="12 13" key="1">
    <citation type="submission" date="2019-05" db="EMBL/GenBank/DDBJ databases">
        <title>Another draft genome of Portunus trituberculatus and its Hox gene families provides insights of decapod evolution.</title>
        <authorList>
            <person name="Jeong J.-H."/>
            <person name="Song I."/>
            <person name="Kim S."/>
            <person name="Choi T."/>
            <person name="Kim D."/>
            <person name="Ryu S."/>
            <person name="Kim W."/>
        </authorList>
    </citation>
    <scope>NUCLEOTIDE SEQUENCE [LARGE SCALE GENOMIC DNA]</scope>
    <source>
        <tissue evidence="12">Muscle</tissue>
    </source>
</reference>
<dbReference type="InterPro" id="IPR029035">
    <property type="entry name" value="DHS-like_NAD/FAD-binding_dom"/>
</dbReference>
<dbReference type="GO" id="GO:0046872">
    <property type="term" value="F:metal ion binding"/>
    <property type="evidence" value="ECO:0007669"/>
    <property type="project" value="UniProtKB-KW"/>
</dbReference>
<feature type="domain" description="Deacetylase sirtuin-type" evidence="11">
    <location>
        <begin position="1"/>
        <end position="149"/>
    </location>
</feature>
<evidence type="ECO:0000313" key="12">
    <source>
        <dbReference type="EMBL" id="MPC11806.1"/>
    </source>
</evidence>
<dbReference type="Pfam" id="PF02146">
    <property type="entry name" value="SIR2"/>
    <property type="match status" value="1"/>
</dbReference>
<sequence length="149" mass="17185">MALSTLYHQGIVHHVVSQNCDGLHLRSGLPKSALSEVHGNMYIEVCIHCVPAREYVRTMDVTEKTSTFKHTTGRRCYRWGLTVLKKYPWLWQMGRSPKKRPRLYIVNLQWTPKDKDATLKINVPKLLCVYSIPPQSNTELAFFQASVTK</sequence>
<feature type="binding site" evidence="10">
    <location>
        <position position="49"/>
    </location>
    <ligand>
        <name>Zn(2+)</name>
        <dbReference type="ChEBI" id="CHEBI:29105"/>
    </ligand>
</feature>
<proteinExistence type="inferred from homology"/>
<comment type="caution">
    <text evidence="12">The sequence shown here is derived from an EMBL/GenBank/DDBJ whole genome shotgun (WGS) entry which is preliminary data.</text>
</comment>
<organism evidence="12 13">
    <name type="scientific">Portunus trituberculatus</name>
    <name type="common">Swimming crab</name>
    <name type="synonym">Neptunus trituberculatus</name>
    <dbReference type="NCBI Taxonomy" id="210409"/>
    <lineage>
        <taxon>Eukaryota</taxon>
        <taxon>Metazoa</taxon>
        <taxon>Ecdysozoa</taxon>
        <taxon>Arthropoda</taxon>
        <taxon>Crustacea</taxon>
        <taxon>Multicrustacea</taxon>
        <taxon>Malacostraca</taxon>
        <taxon>Eumalacostraca</taxon>
        <taxon>Eucarida</taxon>
        <taxon>Decapoda</taxon>
        <taxon>Pleocyemata</taxon>
        <taxon>Brachyura</taxon>
        <taxon>Eubrachyura</taxon>
        <taxon>Portunoidea</taxon>
        <taxon>Portunidae</taxon>
        <taxon>Portuninae</taxon>
        <taxon>Portunus</taxon>
    </lineage>
</organism>
<feature type="binding site" evidence="10">
    <location>
        <position position="128"/>
    </location>
    <ligand>
        <name>Zn(2+)</name>
        <dbReference type="ChEBI" id="CHEBI:29105"/>
    </ligand>
</feature>
<dbReference type="OrthoDB" id="2919105at2759"/>
<keyword evidence="2" id="KW-0597">Phosphoprotein</keyword>
<evidence type="ECO:0000256" key="10">
    <source>
        <dbReference type="PROSITE-ProRule" id="PRU00236"/>
    </source>
</evidence>
<dbReference type="EMBL" id="VSRR010000182">
    <property type="protein sequence ID" value="MPC11806.1"/>
    <property type="molecule type" value="Genomic_DNA"/>
</dbReference>
<dbReference type="SUPFAM" id="SSF52467">
    <property type="entry name" value="DHS-like NAD/FAD-binding domain"/>
    <property type="match status" value="1"/>
</dbReference>
<dbReference type="GO" id="GO:0070403">
    <property type="term" value="F:NAD+ binding"/>
    <property type="evidence" value="ECO:0007669"/>
    <property type="project" value="InterPro"/>
</dbReference>
<dbReference type="InterPro" id="IPR050134">
    <property type="entry name" value="NAD-dep_sirtuin_deacylases"/>
</dbReference>
<evidence type="ECO:0000313" key="13">
    <source>
        <dbReference type="Proteomes" id="UP000324222"/>
    </source>
</evidence>
<dbReference type="GO" id="GO:0005634">
    <property type="term" value="C:nucleus"/>
    <property type="evidence" value="ECO:0007669"/>
    <property type="project" value="TreeGrafter"/>
</dbReference>
<dbReference type="AlphaFoldDB" id="A0A5B7CU42"/>
<feature type="active site" description="Proton acceptor" evidence="10">
    <location>
        <position position="38"/>
    </location>
</feature>